<keyword evidence="14" id="KW-1185">Reference proteome</keyword>
<keyword evidence="2" id="KW-0378">Hydrolase</keyword>
<feature type="domain" description="AB hydrolase-1" evidence="12">
    <location>
        <begin position="48"/>
        <end position="283"/>
    </location>
</feature>
<dbReference type="PANTHER" id="PTHR46118:SF4">
    <property type="entry name" value="PROTEIN ABHD11"/>
    <property type="match status" value="1"/>
</dbReference>
<dbReference type="PANTHER" id="PTHR46118">
    <property type="entry name" value="PROTEIN ABHD11"/>
    <property type="match status" value="1"/>
</dbReference>
<dbReference type="EC" id="3.1.1.116" evidence="3"/>
<evidence type="ECO:0000256" key="2">
    <source>
        <dbReference type="ARBA" id="ARBA00022801"/>
    </source>
</evidence>
<comment type="catalytic activity">
    <reaction evidence="5">
        <text>a 1,2-diacyl-sn-glycerol + H2O = a 2-acylglycerol + a fatty acid + H(+)</text>
        <dbReference type="Rhea" id="RHEA:33275"/>
        <dbReference type="ChEBI" id="CHEBI:15377"/>
        <dbReference type="ChEBI" id="CHEBI:15378"/>
        <dbReference type="ChEBI" id="CHEBI:17389"/>
        <dbReference type="ChEBI" id="CHEBI:17815"/>
        <dbReference type="ChEBI" id="CHEBI:28868"/>
        <dbReference type="EC" id="3.1.1.116"/>
    </reaction>
</comment>
<name>V4ARD8_LOTGI</name>
<dbReference type="GO" id="GO:0005739">
    <property type="term" value="C:mitochondrion"/>
    <property type="evidence" value="ECO:0007669"/>
    <property type="project" value="TreeGrafter"/>
</dbReference>
<dbReference type="OMA" id="FLGMSDN"/>
<dbReference type="Proteomes" id="UP000030746">
    <property type="component" value="Unassembled WGS sequence"/>
</dbReference>
<dbReference type="EMBL" id="KB201305">
    <property type="protein sequence ID" value="ESO97360.1"/>
    <property type="molecule type" value="Genomic_DNA"/>
</dbReference>
<comment type="catalytic activity">
    <reaction evidence="9">
        <text>1,2-didecanoylglycerol + H2O = decanoylglycerol + decanoate + H(+)</text>
        <dbReference type="Rhea" id="RHEA:48596"/>
        <dbReference type="ChEBI" id="CHEBI:11152"/>
        <dbReference type="ChEBI" id="CHEBI:15377"/>
        <dbReference type="ChEBI" id="CHEBI:15378"/>
        <dbReference type="ChEBI" id="CHEBI:27689"/>
        <dbReference type="ChEBI" id="CHEBI:90605"/>
    </reaction>
</comment>
<evidence type="ECO:0000256" key="7">
    <source>
        <dbReference type="ARBA" id="ARBA00044064"/>
    </source>
</evidence>
<sequence>MRPHIFLRHQKLLSRCFSRYFSSISSQNNGTVQLSYNEYGDGSETKGPLVMVHGLFGNKQNFTSLAKRLSSDGRKVLTVCCRNHGESGQSSDMDYHLMAKDLENLLDDLKLKDVILLGHSMGGKLVMTSALTHPERLKGLVVVDVTPAISPSGHLESYARKMREIPLRKNLSLSRARLEVDSQLQSTVQDKIVRNFLLTNLVENSNGDVEWRINLDSIISNFNKILGFPTDIHDVTFDKPSLFIGGTRSPQISGNTIPKIKEFFPTCDIELIEGAGHWVHSEKSNQFLQIVKNFLDQKNL</sequence>
<dbReference type="SUPFAM" id="SSF53474">
    <property type="entry name" value="alpha/beta-Hydrolases"/>
    <property type="match status" value="1"/>
</dbReference>
<comment type="catalytic activity">
    <reaction evidence="10">
        <text>1-octadecanoyl-2-(9Z-octadecenoyl)-sn-glycerol + H2O = 2-(9Z-octadecenoyl)-glycerol + octadecanoate + H(+)</text>
        <dbReference type="Rhea" id="RHEA:77103"/>
        <dbReference type="ChEBI" id="CHEBI:15377"/>
        <dbReference type="ChEBI" id="CHEBI:15378"/>
        <dbReference type="ChEBI" id="CHEBI:25629"/>
        <dbReference type="ChEBI" id="CHEBI:73990"/>
        <dbReference type="ChEBI" id="CHEBI:75468"/>
    </reaction>
</comment>
<comment type="catalytic activity">
    <reaction evidence="11">
        <text>1-octadecanoyl-2-(5Z,8Z,11Z,14Z-eicosatetraenoyl)-sn-glycerol + H2O = 2-(5Z,8Z,11Z,14Z-eicosatetraenoyl)-glycerol + octadecanoate + H(+)</text>
        <dbReference type="Rhea" id="RHEA:38507"/>
        <dbReference type="ChEBI" id="CHEBI:15377"/>
        <dbReference type="ChEBI" id="CHEBI:15378"/>
        <dbReference type="ChEBI" id="CHEBI:25629"/>
        <dbReference type="ChEBI" id="CHEBI:52392"/>
        <dbReference type="ChEBI" id="CHEBI:75728"/>
    </reaction>
</comment>
<gene>
    <name evidence="13" type="ORF">LOTGIDRAFT_203749</name>
</gene>
<evidence type="ECO:0000259" key="12">
    <source>
        <dbReference type="Pfam" id="PF00561"/>
    </source>
</evidence>
<dbReference type="CTD" id="20245638"/>
<dbReference type="InterPro" id="IPR029058">
    <property type="entry name" value="AB_hydrolase_fold"/>
</dbReference>
<comment type="catalytic activity">
    <reaction evidence="6">
        <text>a 1,3-diacyl-sn-glycerol + H2O = a 1-acyl-sn-glycerol + a fatty acid + H(+)</text>
        <dbReference type="Rhea" id="RHEA:38503"/>
        <dbReference type="ChEBI" id="CHEBI:15377"/>
        <dbReference type="ChEBI" id="CHEBI:15378"/>
        <dbReference type="ChEBI" id="CHEBI:28868"/>
        <dbReference type="ChEBI" id="CHEBI:64683"/>
        <dbReference type="ChEBI" id="CHEBI:77272"/>
    </reaction>
</comment>
<comment type="catalytic activity">
    <reaction evidence="8">
        <text>1-octadecanoyl-2-(4Z,7Z,10Z,13Z,16Z,19Z-docosahexaenoyl)-sn-glycerol + H2O = 2-(4Z,7Z,10Z,13Z,16Z,19Z-docosahexaenoyl)-glycerol + octadecanoate + H(+)</text>
        <dbReference type="Rhea" id="RHEA:77107"/>
        <dbReference type="ChEBI" id="CHEBI:15377"/>
        <dbReference type="ChEBI" id="CHEBI:15378"/>
        <dbReference type="ChEBI" id="CHEBI:25629"/>
        <dbReference type="ChEBI" id="CHEBI:77129"/>
        <dbReference type="ChEBI" id="CHEBI:186738"/>
    </reaction>
</comment>
<dbReference type="HOGENOM" id="CLU_020336_53_0_1"/>
<evidence type="ECO:0000313" key="14">
    <source>
        <dbReference type="Proteomes" id="UP000030746"/>
    </source>
</evidence>
<reference evidence="13 14" key="1">
    <citation type="journal article" date="2013" name="Nature">
        <title>Insights into bilaterian evolution from three spiralian genomes.</title>
        <authorList>
            <person name="Simakov O."/>
            <person name="Marletaz F."/>
            <person name="Cho S.J."/>
            <person name="Edsinger-Gonzales E."/>
            <person name="Havlak P."/>
            <person name="Hellsten U."/>
            <person name="Kuo D.H."/>
            <person name="Larsson T."/>
            <person name="Lv J."/>
            <person name="Arendt D."/>
            <person name="Savage R."/>
            <person name="Osoegawa K."/>
            <person name="de Jong P."/>
            <person name="Grimwood J."/>
            <person name="Chapman J.A."/>
            <person name="Shapiro H."/>
            <person name="Aerts A."/>
            <person name="Otillar R.P."/>
            <person name="Terry A.Y."/>
            <person name="Boore J.L."/>
            <person name="Grigoriev I.V."/>
            <person name="Lindberg D.R."/>
            <person name="Seaver E.C."/>
            <person name="Weisblat D.A."/>
            <person name="Putnam N.H."/>
            <person name="Rokhsar D.S."/>
        </authorList>
    </citation>
    <scope>NUCLEOTIDE SEQUENCE [LARGE SCALE GENOMIC DNA]</scope>
</reference>
<proteinExistence type="inferred from homology"/>
<protein>
    <recommendedName>
        <fullName evidence="7">sn-1-specific diacylglycerol lipase ABHD11</fullName>
        <ecNumber evidence="3">3.1.1.116</ecNumber>
    </recommendedName>
    <alternativeName>
        <fullName evidence="4">Alpha/beta hydrolase domain-containing protein 11</fullName>
    </alternativeName>
</protein>
<dbReference type="InterPro" id="IPR000073">
    <property type="entry name" value="AB_hydrolase_1"/>
</dbReference>
<dbReference type="Gene3D" id="3.40.50.1820">
    <property type="entry name" value="alpha/beta hydrolase"/>
    <property type="match status" value="1"/>
</dbReference>
<evidence type="ECO:0000256" key="10">
    <source>
        <dbReference type="ARBA" id="ARBA00048513"/>
    </source>
</evidence>
<dbReference type="KEGG" id="lgi:LOTGIDRAFT_203749"/>
<evidence type="ECO:0000256" key="3">
    <source>
        <dbReference type="ARBA" id="ARBA00026104"/>
    </source>
</evidence>
<dbReference type="AlphaFoldDB" id="V4ARD8"/>
<dbReference type="Pfam" id="PF00561">
    <property type="entry name" value="Abhydrolase_1"/>
    <property type="match status" value="1"/>
</dbReference>
<evidence type="ECO:0000256" key="8">
    <source>
        <dbReference type="ARBA" id="ARBA00048283"/>
    </source>
</evidence>
<evidence type="ECO:0000256" key="5">
    <source>
        <dbReference type="ARBA" id="ARBA00043667"/>
    </source>
</evidence>
<dbReference type="GO" id="GO:0052689">
    <property type="term" value="F:carboxylic ester hydrolase activity"/>
    <property type="evidence" value="ECO:0007669"/>
    <property type="project" value="TreeGrafter"/>
</dbReference>
<dbReference type="RefSeq" id="XP_009051959.1">
    <property type="nucleotide sequence ID" value="XM_009053711.1"/>
</dbReference>
<comment type="similarity">
    <text evidence="1">Belongs to the AB hydrolase superfamily.</text>
</comment>
<evidence type="ECO:0000256" key="6">
    <source>
        <dbReference type="ARBA" id="ARBA00043742"/>
    </source>
</evidence>
<dbReference type="OrthoDB" id="8119704at2759"/>
<accession>V4ARD8</accession>
<dbReference type="STRING" id="225164.V4ARD8"/>
<evidence type="ECO:0000256" key="4">
    <source>
        <dbReference type="ARBA" id="ARBA00042703"/>
    </source>
</evidence>
<organism evidence="13 14">
    <name type="scientific">Lottia gigantea</name>
    <name type="common">Giant owl limpet</name>
    <dbReference type="NCBI Taxonomy" id="225164"/>
    <lineage>
        <taxon>Eukaryota</taxon>
        <taxon>Metazoa</taxon>
        <taxon>Spiralia</taxon>
        <taxon>Lophotrochozoa</taxon>
        <taxon>Mollusca</taxon>
        <taxon>Gastropoda</taxon>
        <taxon>Patellogastropoda</taxon>
        <taxon>Lottioidea</taxon>
        <taxon>Lottiidae</taxon>
        <taxon>Lottia</taxon>
    </lineage>
</organism>
<evidence type="ECO:0000256" key="9">
    <source>
        <dbReference type="ARBA" id="ARBA00048504"/>
    </source>
</evidence>
<dbReference type="GeneID" id="20245638"/>
<evidence type="ECO:0000256" key="1">
    <source>
        <dbReference type="ARBA" id="ARBA00008645"/>
    </source>
</evidence>
<evidence type="ECO:0000256" key="11">
    <source>
        <dbReference type="ARBA" id="ARBA00048919"/>
    </source>
</evidence>
<evidence type="ECO:0000313" key="13">
    <source>
        <dbReference type="EMBL" id="ESO97360.1"/>
    </source>
</evidence>